<dbReference type="CDD" id="cd00088">
    <property type="entry name" value="HPT"/>
    <property type="match status" value="1"/>
</dbReference>
<dbReference type="OrthoDB" id="1673781at2759"/>
<dbReference type="Pfam" id="PF01627">
    <property type="entry name" value="Hpt"/>
    <property type="match status" value="1"/>
</dbReference>
<dbReference type="SMART" id="SM00073">
    <property type="entry name" value="HPT"/>
    <property type="match status" value="1"/>
</dbReference>
<organism evidence="4 5">
    <name type="scientific">Dimargaris verticillata</name>
    <dbReference type="NCBI Taxonomy" id="2761393"/>
    <lineage>
        <taxon>Eukaryota</taxon>
        <taxon>Fungi</taxon>
        <taxon>Fungi incertae sedis</taxon>
        <taxon>Zoopagomycota</taxon>
        <taxon>Kickxellomycotina</taxon>
        <taxon>Dimargaritomycetes</taxon>
        <taxon>Dimargaritales</taxon>
        <taxon>Dimargaritaceae</taxon>
        <taxon>Dimargaris</taxon>
    </lineage>
</organism>
<keyword evidence="1" id="KW-0597">Phosphoprotein</keyword>
<evidence type="ECO:0000259" key="3">
    <source>
        <dbReference type="PROSITE" id="PS50894"/>
    </source>
</evidence>
<dbReference type="GO" id="GO:0005634">
    <property type="term" value="C:nucleus"/>
    <property type="evidence" value="ECO:0007669"/>
    <property type="project" value="TreeGrafter"/>
</dbReference>
<gene>
    <name evidence="4" type="primary">YPD1</name>
    <name evidence="4" type="ORF">H4R34_002398</name>
</gene>
<name>A0A9W8B2U3_9FUNG</name>
<sequence length="184" mass="20016">MSVKTTNTLSPSTDTPLPTMTSHAQTPQAPPPHVAKDPPPAAADDRPSDDDELDADTIINRDTFSQLLEMDDEDSCDFTKSLVDTLHEQAMTTFADMDQKLTAKDLPALSRLGHFLKGSSASVGLLKVPVTCGRIQNYGNLLDESGTEPLDEPEAFSRITAAVAQLKLEYAEANEFFKTVFETD</sequence>
<dbReference type="GO" id="GO:0000160">
    <property type="term" value="P:phosphorelay signal transduction system"/>
    <property type="evidence" value="ECO:0007669"/>
    <property type="project" value="InterPro"/>
</dbReference>
<dbReference type="GO" id="GO:0005737">
    <property type="term" value="C:cytoplasm"/>
    <property type="evidence" value="ECO:0007669"/>
    <property type="project" value="TreeGrafter"/>
</dbReference>
<protein>
    <submittedName>
        <fullName evidence="4">Phosphorelay intermediate protein</fullName>
    </submittedName>
</protein>
<dbReference type="InterPro" id="IPR008207">
    <property type="entry name" value="Sig_transdc_His_kin_Hpt_dom"/>
</dbReference>
<evidence type="ECO:0000256" key="2">
    <source>
        <dbReference type="SAM" id="MobiDB-lite"/>
    </source>
</evidence>
<feature type="domain" description="HPt" evidence="3">
    <location>
        <begin position="75"/>
        <end position="173"/>
    </location>
</feature>
<dbReference type="InterPro" id="IPR045871">
    <property type="entry name" value="AHP1-5/YPD1"/>
</dbReference>
<dbReference type="GO" id="GO:0043424">
    <property type="term" value="F:protein histidine kinase binding"/>
    <property type="evidence" value="ECO:0007669"/>
    <property type="project" value="InterPro"/>
</dbReference>
<comment type="caution">
    <text evidence="4">The sequence shown here is derived from an EMBL/GenBank/DDBJ whole genome shotgun (WGS) entry which is preliminary data.</text>
</comment>
<keyword evidence="5" id="KW-1185">Reference proteome</keyword>
<dbReference type="EMBL" id="JANBQB010000161">
    <property type="protein sequence ID" value="KAJ1980585.1"/>
    <property type="molecule type" value="Genomic_DNA"/>
</dbReference>
<dbReference type="SUPFAM" id="SSF47226">
    <property type="entry name" value="Histidine-containing phosphotransfer domain, HPT domain"/>
    <property type="match status" value="1"/>
</dbReference>
<dbReference type="PROSITE" id="PS50894">
    <property type="entry name" value="HPT"/>
    <property type="match status" value="1"/>
</dbReference>
<dbReference type="GO" id="GO:0009927">
    <property type="term" value="F:histidine phosphotransfer kinase activity"/>
    <property type="evidence" value="ECO:0007669"/>
    <property type="project" value="InterPro"/>
</dbReference>
<feature type="compositionally biased region" description="Low complexity" evidence="2">
    <location>
        <begin position="1"/>
        <end position="22"/>
    </location>
</feature>
<evidence type="ECO:0000313" key="5">
    <source>
        <dbReference type="Proteomes" id="UP001151582"/>
    </source>
</evidence>
<proteinExistence type="predicted"/>
<dbReference type="Proteomes" id="UP001151582">
    <property type="component" value="Unassembled WGS sequence"/>
</dbReference>
<dbReference type="InterPro" id="IPR036641">
    <property type="entry name" value="HPT_dom_sf"/>
</dbReference>
<dbReference type="Gene3D" id="1.20.120.160">
    <property type="entry name" value="HPT domain"/>
    <property type="match status" value="1"/>
</dbReference>
<reference evidence="4" key="1">
    <citation type="submission" date="2022-07" db="EMBL/GenBank/DDBJ databases">
        <title>Phylogenomic reconstructions and comparative analyses of Kickxellomycotina fungi.</title>
        <authorList>
            <person name="Reynolds N.K."/>
            <person name="Stajich J.E."/>
            <person name="Barry K."/>
            <person name="Grigoriev I.V."/>
            <person name="Crous P."/>
            <person name="Smith M.E."/>
        </authorList>
    </citation>
    <scope>NUCLEOTIDE SEQUENCE</scope>
    <source>
        <strain evidence="4">RSA 567</strain>
    </source>
</reference>
<feature type="modified residue" description="Phosphohistidine" evidence="1">
    <location>
        <position position="114"/>
    </location>
</feature>
<evidence type="ECO:0000313" key="4">
    <source>
        <dbReference type="EMBL" id="KAJ1980585.1"/>
    </source>
</evidence>
<evidence type="ECO:0000256" key="1">
    <source>
        <dbReference type="PROSITE-ProRule" id="PRU00110"/>
    </source>
</evidence>
<feature type="compositionally biased region" description="Pro residues" evidence="2">
    <location>
        <begin position="28"/>
        <end position="41"/>
    </location>
</feature>
<accession>A0A9W8B2U3</accession>
<feature type="region of interest" description="Disordered" evidence="2">
    <location>
        <begin position="1"/>
        <end position="54"/>
    </location>
</feature>
<dbReference type="PANTHER" id="PTHR28242">
    <property type="entry name" value="PHOSPHORELAY INTERMEDIATE PROTEIN YPD1"/>
    <property type="match status" value="1"/>
</dbReference>
<dbReference type="AlphaFoldDB" id="A0A9W8B2U3"/>
<dbReference type="PANTHER" id="PTHR28242:SF52">
    <property type="entry name" value="PHOSPHORELAY INTERMEDIATE PROTEIN YPD1"/>
    <property type="match status" value="1"/>
</dbReference>